<dbReference type="KEGG" id="vg:11537993"/>
<keyword evidence="2" id="KW-0812">Transmembrane</keyword>
<feature type="transmembrane region" description="Helical" evidence="2">
    <location>
        <begin position="34"/>
        <end position="52"/>
    </location>
</feature>
<keyword evidence="2" id="KW-0472">Membrane</keyword>
<keyword evidence="5" id="KW-1185">Reference proteome</keyword>
<dbReference type="InterPro" id="IPR045610">
    <property type="entry name" value="DUF6450"/>
</dbReference>
<feature type="domain" description="DUF6450" evidence="3">
    <location>
        <begin position="22"/>
        <end position="86"/>
    </location>
</feature>
<reference evidence="4 5" key="1">
    <citation type="submission" date="2009-10" db="EMBL/GenBank/DDBJ databases">
        <title>The Genome Sequence of Cyanophage P-SSP2.</title>
        <authorList>
            <consortium name="The Broad Institute Genome Sequencing Platform"/>
            <person name="Henn M.R."/>
            <person name="Sullivan M.S."/>
            <person name="Osburne M.S."/>
            <person name="Levin J."/>
            <person name="Malboeuf C."/>
            <person name="Casali M."/>
            <person name="Russ C."/>
            <person name="Lennon N."/>
            <person name="Erlich R."/>
            <person name="Young S.K."/>
            <person name="Koehrsen M."/>
            <person name="Yandava C."/>
            <person name="Zeng Q."/>
            <person name="Alvarado L."/>
            <person name="Anderson S."/>
            <person name="Berlin A."/>
            <person name="Borenstein D."/>
            <person name="Chen Z."/>
            <person name="Engels R."/>
            <person name="Freedman E."/>
            <person name="Gellesch M."/>
            <person name="Goldberg J."/>
            <person name="Green L."/>
            <person name="Griggs A."/>
            <person name="Gujja S."/>
            <person name="Heiman D."/>
            <person name="Hepburn T."/>
            <person name="Howarth C."/>
            <person name="Jen D."/>
            <person name="Larson L."/>
            <person name="Lewis B."/>
            <person name="Mehta T."/>
            <person name="Park D."/>
            <person name="Pearson M."/>
            <person name="Roberts A."/>
            <person name="Ryan E."/>
            <person name="Saif S."/>
            <person name="Shea T."/>
            <person name="Shenoy N."/>
            <person name="Sisk P."/>
            <person name="Stolte C."/>
            <person name="Sykes S."/>
            <person name="Walk T."/>
            <person name="White J."/>
            <person name="Yu Q."/>
            <person name="Coleman M.L."/>
            <person name="Huang K.H."/>
            <person name="Weigele P.R."/>
            <person name="DeFrancesco A.S."/>
            <person name="Kern S.E."/>
            <person name="Thompson L.R."/>
            <person name="Fu R."/>
            <person name="Hombeck B."/>
            <person name="Chisholm S.W."/>
            <person name="Haas B."/>
            <person name="Nusbaum C."/>
            <person name="Galagan J."/>
            <person name="Birren B."/>
        </authorList>
    </citation>
    <scope>NUCLEOTIDE SEQUENCE [LARGE SCALE GENOMIC DNA]</scope>
    <source>
        <strain evidence="4">Syn26</strain>
    </source>
</reference>
<name>E3SQI7_9CAUD</name>
<feature type="region of interest" description="Disordered" evidence="1">
    <location>
        <begin position="85"/>
        <end position="104"/>
    </location>
</feature>
<evidence type="ECO:0000259" key="3">
    <source>
        <dbReference type="Pfam" id="PF20048"/>
    </source>
</evidence>
<sequence length="104" mass="11150">MEGKPPEKKEKGLIGKLKDVAEDKEHQIEVLGTFVRLGVVVWSGFIITMNYVDIPMVKKSGNSDITFVASVFTGALATFGLTTGKNGGSKPPVCPMAKQDKPKA</sequence>
<evidence type="ECO:0000313" key="4">
    <source>
        <dbReference type="EMBL" id="ADP00205.1"/>
    </source>
</evidence>
<keyword evidence="2" id="KW-1133">Transmembrane helix</keyword>
<dbReference type="GeneID" id="11537993"/>
<feature type="transmembrane region" description="Helical" evidence="2">
    <location>
        <begin position="64"/>
        <end position="82"/>
    </location>
</feature>
<dbReference type="Proteomes" id="UP000006536">
    <property type="component" value="Segment"/>
</dbReference>
<dbReference type="OrthoDB" id="19926at10239"/>
<evidence type="ECO:0000256" key="2">
    <source>
        <dbReference type="SAM" id="Phobius"/>
    </source>
</evidence>
<gene>
    <name evidence="4" type="ORF">CYLG_00002</name>
</gene>
<dbReference type="Pfam" id="PF20048">
    <property type="entry name" value="DUF6450"/>
    <property type="match status" value="1"/>
</dbReference>
<proteinExistence type="predicted"/>
<protein>
    <recommendedName>
        <fullName evidence="3">DUF6450 domain-containing protein</fullName>
    </recommendedName>
</protein>
<organism evidence="4 5">
    <name type="scientific">Cyanophage P-SSP2</name>
    <dbReference type="NCBI Taxonomy" id="444876"/>
    <lineage>
        <taxon>Viruses</taxon>
        <taxon>Duplodnaviria</taxon>
        <taxon>Heunggongvirae</taxon>
        <taxon>Uroviricota</taxon>
        <taxon>Caudoviricetes</taxon>
        <taxon>Autographivirales</taxon>
        <taxon>Sechaudvirinae</taxon>
        <taxon>Tritonvirus</taxon>
        <taxon>Tritonvirus PSSP2</taxon>
    </lineage>
</organism>
<accession>E3SQI7</accession>
<dbReference type="EMBL" id="GU071107">
    <property type="protein sequence ID" value="ADP00205.1"/>
    <property type="molecule type" value="Genomic_DNA"/>
</dbReference>
<evidence type="ECO:0000313" key="5">
    <source>
        <dbReference type="Proteomes" id="UP000006536"/>
    </source>
</evidence>
<evidence type="ECO:0000256" key="1">
    <source>
        <dbReference type="SAM" id="MobiDB-lite"/>
    </source>
</evidence>
<dbReference type="RefSeq" id="YP_005087339.1">
    <property type="nucleotide sequence ID" value="NC_016656.1"/>
</dbReference>